<dbReference type="AlphaFoldDB" id="A0A6J4RES9"/>
<reference evidence="1" key="1">
    <citation type="submission" date="2020-02" db="EMBL/GenBank/DDBJ databases">
        <authorList>
            <person name="Meier V. D."/>
        </authorList>
    </citation>
    <scope>NUCLEOTIDE SEQUENCE</scope>
    <source>
        <strain evidence="1">AVDCRST_MAG13</strain>
    </source>
</reference>
<feature type="non-terminal residue" evidence="1">
    <location>
        <position position="1"/>
    </location>
</feature>
<evidence type="ECO:0000313" key="1">
    <source>
        <dbReference type="EMBL" id="CAA9471987.1"/>
    </source>
</evidence>
<proteinExistence type="predicted"/>
<dbReference type="EMBL" id="CADCVO010000079">
    <property type="protein sequence ID" value="CAA9471987.1"/>
    <property type="molecule type" value="Genomic_DNA"/>
</dbReference>
<sequence>CSSPAWASSCIRRATSTGRSAPSARG</sequence>
<accession>A0A6J4RES9</accession>
<protein>
    <submittedName>
        <fullName evidence="1">Uncharacterized protein</fullName>
    </submittedName>
</protein>
<organism evidence="1">
    <name type="scientific">uncultured Solirubrobacteraceae bacterium</name>
    <dbReference type="NCBI Taxonomy" id="1162706"/>
    <lineage>
        <taxon>Bacteria</taxon>
        <taxon>Bacillati</taxon>
        <taxon>Actinomycetota</taxon>
        <taxon>Thermoleophilia</taxon>
        <taxon>Solirubrobacterales</taxon>
        <taxon>Solirubrobacteraceae</taxon>
        <taxon>environmental samples</taxon>
    </lineage>
</organism>
<feature type="non-terminal residue" evidence="1">
    <location>
        <position position="26"/>
    </location>
</feature>
<gene>
    <name evidence="1" type="ORF">AVDCRST_MAG13-546</name>
</gene>
<name>A0A6J4RES9_9ACTN</name>